<evidence type="ECO:0008006" key="15">
    <source>
        <dbReference type="Google" id="ProtNLM"/>
    </source>
</evidence>
<evidence type="ECO:0000256" key="5">
    <source>
        <dbReference type="ARBA" id="ARBA00022989"/>
    </source>
</evidence>
<evidence type="ECO:0000256" key="6">
    <source>
        <dbReference type="ARBA" id="ARBA00023136"/>
    </source>
</evidence>
<dbReference type="Proteomes" id="UP000472271">
    <property type="component" value="Chromosome 18"/>
</dbReference>
<organism evidence="13 14">
    <name type="scientific">Sphaeramia orbicularis</name>
    <name type="common">orbiculate cardinalfish</name>
    <dbReference type="NCBI Taxonomy" id="375764"/>
    <lineage>
        <taxon>Eukaryota</taxon>
        <taxon>Metazoa</taxon>
        <taxon>Chordata</taxon>
        <taxon>Craniata</taxon>
        <taxon>Vertebrata</taxon>
        <taxon>Euteleostomi</taxon>
        <taxon>Actinopterygii</taxon>
        <taxon>Neopterygii</taxon>
        <taxon>Teleostei</taxon>
        <taxon>Neoteleostei</taxon>
        <taxon>Acanthomorphata</taxon>
        <taxon>Gobiaria</taxon>
        <taxon>Kurtiformes</taxon>
        <taxon>Apogonoidei</taxon>
        <taxon>Apogonidae</taxon>
        <taxon>Apogoninae</taxon>
        <taxon>Sphaeramia</taxon>
    </lineage>
</organism>
<dbReference type="SMART" id="SM00406">
    <property type="entry name" value="IGv"/>
    <property type="match status" value="1"/>
</dbReference>
<reference evidence="13" key="2">
    <citation type="submission" date="2025-08" db="UniProtKB">
        <authorList>
            <consortium name="Ensembl"/>
        </authorList>
    </citation>
    <scope>IDENTIFICATION</scope>
</reference>
<name>A0A673CWZ6_9TELE</name>
<keyword evidence="6 10" id="KW-0472">Membrane</keyword>
<evidence type="ECO:0000259" key="11">
    <source>
        <dbReference type="PROSITE" id="PS50188"/>
    </source>
</evidence>
<dbReference type="GO" id="GO:0050852">
    <property type="term" value="P:T cell receptor signaling pathway"/>
    <property type="evidence" value="ECO:0007669"/>
    <property type="project" value="TreeGrafter"/>
</dbReference>
<keyword evidence="9" id="KW-0393">Immunoglobulin domain</keyword>
<keyword evidence="4" id="KW-0732">Signal</keyword>
<dbReference type="InParanoid" id="A0A673CWZ6"/>
<dbReference type="InterPro" id="IPR013783">
    <property type="entry name" value="Ig-like_fold"/>
</dbReference>
<evidence type="ECO:0000256" key="4">
    <source>
        <dbReference type="ARBA" id="ARBA00022729"/>
    </source>
</evidence>
<comment type="subcellular location">
    <subcellularLocation>
        <location evidence="1">Membrane</location>
        <topology evidence="1">Single-pass type I membrane protein</topology>
    </subcellularLocation>
</comment>
<dbReference type="PRINTS" id="PR01407">
    <property type="entry name" value="BUTYPHLNCDUF"/>
</dbReference>
<dbReference type="PROSITE" id="PS50835">
    <property type="entry name" value="IG_LIKE"/>
    <property type="match status" value="2"/>
</dbReference>
<dbReference type="GO" id="GO:0050863">
    <property type="term" value="P:regulation of T cell activation"/>
    <property type="evidence" value="ECO:0007669"/>
    <property type="project" value="UniProtKB-ARBA"/>
</dbReference>
<protein>
    <recommendedName>
        <fullName evidence="15">Ig-like domain-containing protein</fullName>
    </recommendedName>
</protein>
<dbReference type="InterPro" id="IPR003879">
    <property type="entry name" value="Butyrophylin_SPRY"/>
</dbReference>
<dbReference type="InterPro" id="IPR003599">
    <property type="entry name" value="Ig_sub"/>
</dbReference>
<dbReference type="SMART" id="SM00409">
    <property type="entry name" value="IG"/>
    <property type="match status" value="1"/>
</dbReference>
<keyword evidence="7" id="KW-1015">Disulfide bond</keyword>
<dbReference type="AlphaFoldDB" id="A0A673CWZ6"/>
<accession>A0A673CWZ6</accession>
<feature type="domain" description="Ig-like" evidence="12">
    <location>
        <begin position="175"/>
        <end position="241"/>
    </location>
</feature>
<dbReference type="SMART" id="SM00449">
    <property type="entry name" value="SPRY"/>
    <property type="match status" value="1"/>
</dbReference>
<evidence type="ECO:0000256" key="1">
    <source>
        <dbReference type="ARBA" id="ARBA00004479"/>
    </source>
</evidence>
<dbReference type="InterPro" id="IPR053896">
    <property type="entry name" value="BTN3A2-like_Ig-C"/>
</dbReference>
<dbReference type="Pfam" id="PF00622">
    <property type="entry name" value="SPRY"/>
    <property type="match status" value="1"/>
</dbReference>
<evidence type="ECO:0000313" key="14">
    <source>
        <dbReference type="Proteomes" id="UP000472271"/>
    </source>
</evidence>
<keyword evidence="5 10" id="KW-1133">Transmembrane helix</keyword>
<dbReference type="InterPro" id="IPR013320">
    <property type="entry name" value="ConA-like_dom_sf"/>
</dbReference>
<dbReference type="GO" id="GO:0001817">
    <property type="term" value="P:regulation of cytokine production"/>
    <property type="evidence" value="ECO:0007669"/>
    <property type="project" value="TreeGrafter"/>
</dbReference>
<dbReference type="Gene3D" id="2.60.120.920">
    <property type="match status" value="1"/>
</dbReference>
<dbReference type="InterPro" id="IPR036179">
    <property type="entry name" value="Ig-like_dom_sf"/>
</dbReference>
<keyword evidence="14" id="KW-1185">Reference proteome</keyword>
<evidence type="ECO:0000256" key="9">
    <source>
        <dbReference type="ARBA" id="ARBA00023319"/>
    </source>
</evidence>
<dbReference type="InterPro" id="IPR007110">
    <property type="entry name" value="Ig-like_dom"/>
</dbReference>
<dbReference type="InterPro" id="IPR003877">
    <property type="entry name" value="SPRY_dom"/>
</dbReference>
<feature type="transmembrane region" description="Helical" evidence="10">
    <location>
        <begin position="257"/>
        <end position="277"/>
    </location>
</feature>
<keyword evidence="8" id="KW-0325">Glycoprotein</keyword>
<evidence type="ECO:0000256" key="7">
    <source>
        <dbReference type="ARBA" id="ARBA00023157"/>
    </source>
</evidence>
<evidence type="ECO:0000256" key="3">
    <source>
        <dbReference type="ARBA" id="ARBA00022692"/>
    </source>
</evidence>
<evidence type="ECO:0000256" key="8">
    <source>
        <dbReference type="ARBA" id="ARBA00023180"/>
    </source>
</evidence>
<dbReference type="SUPFAM" id="SSF48726">
    <property type="entry name" value="Immunoglobulin"/>
    <property type="match status" value="2"/>
</dbReference>
<feature type="domain" description="Ig-like" evidence="12">
    <location>
        <begin position="30"/>
        <end position="147"/>
    </location>
</feature>
<dbReference type="FunFam" id="2.60.40.10:FF:000142">
    <property type="entry name" value="V-set domain-containing T-cell activation inhibitor 1"/>
    <property type="match status" value="1"/>
</dbReference>
<dbReference type="Ensembl" id="ENSSORT00005059467.1">
    <property type="protein sequence ID" value="ENSSORP00005058144.1"/>
    <property type="gene ID" value="ENSSORG00005025688.1"/>
</dbReference>
<dbReference type="PANTHER" id="PTHR24100">
    <property type="entry name" value="BUTYROPHILIN"/>
    <property type="match status" value="1"/>
</dbReference>
<dbReference type="GO" id="GO:0009897">
    <property type="term" value="C:external side of plasma membrane"/>
    <property type="evidence" value="ECO:0007669"/>
    <property type="project" value="TreeGrafter"/>
</dbReference>
<dbReference type="InterPro" id="IPR001870">
    <property type="entry name" value="B30.2/SPRY"/>
</dbReference>
<dbReference type="InterPro" id="IPR050504">
    <property type="entry name" value="IgSF_BTN/MOG"/>
</dbReference>
<reference evidence="13" key="1">
    <citation type="submission" date="2019-06" db="EMBL/GenBank/DDBJ databases">
        <authorList>
            <consortium name="Wellcome Sanger Institute Data Sharing"/>
        </authorList>
    </citation>
    <scope>NUCLEOTIDE SEQUENCE [LARGE SCALE GENOMIC DNA]</scope>
</reference>
<dbReference type="Pfam" id="PF07686">
    <property type="entry name" value="V-set"/>
    <property type="match status" value="1"/>
</dbReference>
<dbReference type="InterPro" id="IPR043136">
    <property type="entry name" value="B30.2/SPRY_sf"/>
</dbReference>
<reference evidence="13" key="3">
    <citation type="submission" date="2025-09" db="UniProtKB">
        <authorList>
            <consortium name="Ensembl"/>
        </authorList>
    </citation>
    <scope>IDENTIFICATION</scope>
</reference>
<dbReference type="InterPro" id="IPR013106">
    <property type="entry name" value="Ig_V-set"/>
</dbReference>
<evidence type="ECO:0000313" key="13">
    <source>
        <dbReference type="Ensembl" id="ENSSORP00005058144.1"/>
    </source>
</evidence>
<sequence>MLVFKGKYHNFCHVARNLTYIHVVYFSVSDRFVVQVKSSVSVRSNHSTTLPCWLSPSQSAENLEVRWFRKNFDTPVMLYRAKTMVEDSQDASYVGRVSFGLKDAGSGGLKDGDVSLKLVNVTLADAGDYTCYVSSDEGYDSEIVTTSWFELSICVLVESGASPLLSVTRDQDDLVSVSCESKGWYPEPQLKWSDQKQDLTPKGLKSTKEASGLVSVHSWIQVSRSSTVSCSVGLAGEEAVEGRLRLENFSPNQGSSAAGWVLFALLLIAVILGVLFFKYKDTKNEFLTFRGNKLRDSKDPGGQHVTCTTAVRGTSGFSSGKHYWEVSLCPKQSWWVGVTNQSPIPADCDFPPTAGNGFWFLSSSPNKPGTLQFSTNPAVSVQVQSSPKTLGVFLNYDNGELSFYDVEKKTLIGTLTAQFTHEVFPLFNPAKILYFPIFLIY</sequence>
<dbReference type="PROSITE" id="PS50188">
    <property type="entry name" value="B302_SPRY"/>
    <property type="match status" value="1"/>
</dbReference>
<dbReference type="GO" id="GO:1903037">
    <property type="term" value="P:regulation of leukocyte cell-cell adhesion"/>
    <property type="evidence" value="ECO:0007669"/>
    <property type="project" value="UniProtKB-ARBA"/>
</dbReference>
<proteinExistence type="inferred from homology"/>
<dbReference type="Pfam" id="PF22705">
    <property type="entry name" value="C2-set_3"/>
    <property type="match status" value="1"/>
</dbReference>
<dbReference type="SUPFAM" id="SSF49899">
    <property type="entry name" value="Concanavalin A-like lectins/glucanases"/>
    <property type="match status" value="1"/>
</dbReference>
<comment type="similarity">
    <text evidence="2">Belongs to the immunoglobulin superfamily. BTN/MOG family.</text>
</comment>
<dbReference type="Gene3D" id="2.60.40.10">
    <property type="entry name" value="Immunoglobulins"/>
    <property type="match status" value="2"/>
</dbReference>
<feature type="domain" description="B30.2/SPRY" evidence="11">
    <location>
        <begin position="256"/>
        <end position="441"/>
    </location>
</feature>
<evidence type="ECO:0000259" key="12">
    <source>
        <dbReference type="PROSITE" id="PS50835"/>
    </source>
</evidence>
<dbReference type="PANTHER" id="PTHR24100:SF149">
    <property type="entry name" value="BG-LIKE ANTIGEN 1-RELATED"/>
    <property type="match status" value="1"/>
</dbReference>
<evidence type="ECO:0000256" key="2">
    <source>
        <dbReference type="ARBA" id="ARBA00007591"/>
    </source>
</evidence>
<keyword evidence="3 10" id="KW-0812">Transmembrane</keyword>
<dbReference type="GO" id="GO:0005102">
    <property type="term" value="F:signaling receptor binding"/>
    <property type="evidence" value="ECO:0007669"/>
    <property type="project" value="TreeGrafter"/>
</dbReference>
<evidence type="ECO:0000256" key="10">
    <source>
        <dbReference type="SAM" id="Phobius"/>
    </source>
</evidence>